<reference evidence="6 7" key="1">
    <citation type="submission" date="2019-06" db="EMBL/GenBank/DDBJ databases">
        <title>Sequencing the genomes of 1000 actinobacteria strains.</title>
        <authorList>
            <person name="Klenk H.-P."/>
        </authorList>
    </citation>
    <scope>NUCLEOTIDE SEQUENCE [LARGE SCALE GENOMIC DNA]</scope>
    <source>
        <strain evidence="6 7">DSM 46837</strain>
    </source>
</reference>
<evidence type="ECO:0000256" key="2">
    <source>
        <dbReference type="ARBA" id="ARBA00022692"/>
    </source>
</evidence>
<dbReference type="EMBL" id="VFQE01000001">
    <property type="protein sequence ID" value="TQN42647.1"/>
    <property type="molecule type" value="Genomic_DNA"/>
</dbReference>
<organism evidence="6 7">
    <name type="scientific">Blastococcus colisei</name>
    <dbReference type="NCBI Taxonomy" id="1564162"/>
    <lineage>
        <taxon>Bacteria</taxon>
        <taxon>Bacillati</taxon>
        <taxon>Actinomycetota</taxon>
        <taxon>Actinomycetes</taxon>
        <taxon>Geodermatophilales</taxon>
        <taxon>Geodermatophilaceae</taxon>
        <taxon>Blastococcus</taxon>
    </lineage>
</organism>
<dbReference type="OrthoDB" id="3358615at2"/>
<name>A0A543PF13_9ACTN</name>
<gene>
    <name evidence="6" type="ORF">FHU33_2053</name>
</gene>
<comment type="subcellular location">
    <subcellularLocation>
        <location evidence="1">Membrane</location>
        <topology evidence="1">Multi-pass membrane protein</topology>
    </subcellularLocation>
</comment>
<evidence type="ECO:0000256" key="4">
    <source>
        <dbReference type="ARBA" id="ARBA00023136"/>
    </source>
</evidence>
<dbReference type="Proteomes" id="UP000319865">
    <property type="component" value="Unassembled WGS sequence"/>
</dbReference>
<keyword evidence="3 5" id="KW-1133">Transmembrane helix</keyword>
<comment type="caution">
    <text evidence="6">The sequence shown here is derived from an EMBL/GenBank/DDBJ whole genome shotgun (WGS) entry which is preliminary data.</text>
</comment>
<protein>
    <submittedName>
        <fullName evidence="6">Formate/nitrite transporter FocA (FNT family)</fullName>
    </submittedName>
</protein>
<dbReference type="Gene3D" id="1.20.1080.10">
    <property type="entry name" value="Glycerol uptake facilitator protein"/>
    <property type="match status" value="1"/>
</dbReference>
<evidence type="ECO:0000313" key="7">
    <source>
        <dbReference type="Proteomes" id="UP000319865"/>
    </source>
</evidence>
<feature type="transmembrane region" description="Helical" evidence="5">
    <location>
        <begin position="57"/>
        <end position="80"/>
    </location>
</feature>
<feature type="transmembrane region" description="Helical" evidence="5">
    <location>
        <begin position="190"/>
        <end position="223"/>
    </location>
</feature>
<dbReference type="PANTHER" id="PTHR30520:SF2">
    <property type="entry name" value="INNER MEMBRANE PROTEIN YFDC"/>
    <property type="match status" value="1"/>
</dbReference>
<dbReference type="AlphaFoldDB" id="A0A543PF13"/>
<proteinExistence type="predicted"/>
<feature type="transmembrane region" description="Helical" evidence="5">
    <location>
        <begin position="112"/>
        <end position="137"/>
    </location>
</feature>
<evidence type="ECO:0000256" key="3">
    <source>
        <dbReference type="ARBA" id="ARBA00022989"/>
    </source>
</evidence>
<dbReference type="PANTHER" id="PTHR30520">
    <property type="entry name" value="FORMATE TRANSPORTER-RELATED"/>
    <property type="match status" value="1"/>
</dbReference>
<keyword evidence="2 5" id="KW-0812">Transmembrane</keyword>
<keyword evidence="4 5" id="KW-0472">Membrane</keyword>
<dbReference type="Pfam" id="PF01226">
    <property type="entry name" value="Form_Nir_trans"/>
    <property type="match status" value="1"/>
</dbReference>
<keyword evidence="7" id="KW-1185">Reference proteome</keyword>
<evidence type="ECO:0000256" key="5">
    <source>
        <dbReference type="SAM" id="Phobius"/>
    </source>
</evidence>
<evidence type="ECO:0000256" key="1">
    <source>
        <dbReference type="ARBA" id="ARBA00004141"/>
    </source>
</evidence>
<dbReference type="GO" id="GO:0005886">
    <property type="term" value="C:plasma membrane"/>
    <property type="evidence" value="ECO:0007669"/>
    <property type="project" value="TreeGrafter"/>
</dbReference>
<evidence type="ECO:0000313" key="6">
    <source>
        <dbReference type="EMBL" id="TQN42647.1"/>
    </source>
</evidence>
<sequence>MARPPDPDTIYARAKDEGERRLTMPLAEQASSGFIAGVTIVFGIVALGMVHDLLEPAFGAGPADLAGALAFGVGVVFLVVGRTELFTENFFDPVATAIDRSGRAPWLELGRLWGVVLVLNLVGGAVMTGIFVVPGALPSGAHEVLAGVAEHIAGKESLATFTRAIAAGALLTLLSFLLHSADSTGSRMALAWVVGAFLALGPFDHVVVSALHLLFGIWLGAAIGYADLALNIGLAAAGNLLGGILLMTLTHAVQARTARGSDG</sequence>
<dbReference type="InterPro" id="IPR000292">
    <property type="entry name" value="For/NO2_transpt"/>
</dbReference>
<dbReference type="RefSeq" id="WP_142025256.1">
    <property type="nucleotide sequence ID" value="NZ_VFQE01000001.1"/>
</dbReference>
<feature type="transmembrane region" description="Helical" evidence="5">
    <location>
        <begin position="157"/>
        <end position="178"/>
    </location>
</feature>
<accession>A0A543PF13</accession>
<dbReference type="InterPro" id="IPR023271">
    <property type="entry name" value="Aquaporin-like"/>
</dbReference>
<feature type="transmembrane region" description="Helical" evidence="5">
    <location>
        <begin position="30"/>
        <end position="51"/>
    </location>
</feature>
<dbReference type="GO" id="GO:0015499">
    <property type="term" value="F:formate transmembrane transporter activity"/>
    <property type="evidence" value="ECO:0007669"/>
    <property type="project" value="TreeGrafter"/>
</dbReference>
<feature type="transmembrane region" description="Helical" evidence="5">
    <location>
        <begin position="229"/>
        <end position="249"/>
    </location>
</feature>